<dbReference type="EMBL" id="KX591654">
    <property type="protein sequence ID" value="AOT28147.1"/>
    <property type="molecule type" value="Genomic_DNA"/>
</dbReference>
<feature type="transmembrane region" description="Helical" evidence="1">
    <location>
        <begin position="6"/>
        <end position="22"/>
    </location>
</feature>
<evidence type="ECO:0000313" key="2">
    <source>
        <dbReference type="EMBL" id="AOT28147.1"/>
    </source>
</evidence>
<dbReference type="Proteomes" id="UP000223302">
    <property type="component" value="Segment"/>
</dbReference>
<organism evidence="2 3">
    <name type="scientific">Klebsiella phage vB_KpnP_KpV763</name>
    <dbReference type="NCBI Taxonomy" id="1882400"/>
    <lineage>
        <taxon>Viruses</taxon>
        <taxon>Duplodnaviria</taxon>
        <taxon>Heunggongvirae</taxon>
        <taxon>Uroviricota</taxon>
        <taxon>Caudoviricetes</taxon>
        <taxon>Autographivirales</taxon>
        <taxon>Autotranscriptaviridae</taxon>
        <taxon>Studiervirinae</taxon>
        <taxon>Przondovirus</taxon>
        <taxon>Przondovirus KpV763</taxon>
    </lineage>
</organism>
<protein>
    <submittedName>
        <fullName evidence="2">Uncharacterized protein</fullName>
    </submittedName>
</protein>
<sequence>MVTQALIIFGLPILIVGTLYCINKEWFSDGQE</sequence>
<proteinExistence type="predicted"/>
<keyword evidence="1" id="KW-0812">Transmembrane</keyword>
<name>A0A1D8F0D9_9CAUD</name>
<keyword evidence="1" id="KW-1133">Transmembrane helix</keyword>
<reference evidence="2 3" key="1">
    <citation type="submission" date="2016-07" db="EMBL/GenBank/DDBJ databases">
        <title>Complete genome sequence of bacteriophage vB_KpnP_KpV763 lytic for Klebsiella pneumoniae.</title>
        <authorList>
            <person name="Volozhantsev N.V."/>
            <person name="Komisarova E.V."/>
            <person name="Krasilnikova V.M."/>
            <person name="Kislichkina A.A."/>
        </authorList>
    </citation>
    <scope>NUCLEOTIDE SEQUENCE [LARGE SCALE GENOMIC DNA]</scope>
</reference>
<accession>A0A1D8F0D9</accession>
<evidence type="ECO:0000256" key="1">
    <source>
        <dbReference type="SAM" id="Phobius"/>
    </source>
</evidence>
<evidence type="ECO:0000313" key="3">
    <source>
        <dbReference type="Proteomes" id="UP000223302"/>
    </source>
</evidence>
<gene>
    <name evidence="2" type="ORF">kpv763_18</name>
</gene>
<keyword evidence="3" id="KW-1185">Reference proteome</keyword>
<keyword evidence="1" id="KW-0472">Membrane</keyword>